<evidence type="ECO:0000313" key="10">
    <source>
        <dbReference type="EMBL" id="EDO18153.1"/>
    </source>
</evidence>
<feature type="transmembrane region" description="Helical" evidence="8">
    <location>
        <begin position="101"/>
        <end position="123"/>
    </location>
</feature>
<evidence type="ECO:0000259" key="9">
    <source>
        <dbReference type="Pfam" id="PF01699"/>
    </source>
</evidence>
<feature type="transmembrane region" description="Helical" evidence="8">
    <location>
        <begin position="430"/>
        <end position="452"/>
    </location>
</feature>
<dbReference type="InterPro" id="IPR044880">
    <property type="entry name" value="NCX_ion-bd_dom_sf"/>
</dbReference>
<dbReference type="GO" id="GO:0097720">
    <property type="term" value="P:calcineurin-mediated signaling"/>
    <property type="evidence" value="ECO:0007669"/>
    <property type="project" value="EnsemblFungi"/>
</dbReference>
<dbReference type="GO" id="GO:0006874">
    <property type="term" value="P:intracellular calcium ion homeostasis"/>
    <property type="evidence" value="ECO:0007669"/>
    <property type="project" value="TreeGrafter"/>
</dbReference>
<dbReference type="eggNOG" id="KOG2399">
    <property type="taxonomic scope" value="Eukaryota"/>
</dbReference>
<dbReference type="GO" id="GO:0008324">
    <property type="term" value="F:monoatomic cation transmembrane transporter activity"/>
    <property type="evidence" value="ECO:0007669"/>
    <property type="project" value="TreeGrafter"/>
</dbReference>
<dbReference type="InterPro" id="IPR051359">
    <property type="entry name" value="CaCA_antiporter"/>
</dbReference>
<dbReference type="GO" id="GO:0016020">
    <property type="term" value="C:membrane"/>
    <property type="evidence" value="ECO:0007669"/>
    <property type="project" value="UniProtKB-SubCell"/>
</dbReference>
<feature type="transmembrane region" description="Helical" evidence="8">
    <location>
        <begin position="578"/>
        <end position="604"/>
    </location>
</feature>
<keyword evidence="5 8" id="KW-1133">Transmembrane helix</keyword>
<feature type="transmembrane region" description="Helical" evidence="8">
    <location>
        <begin position="160"/>
        <end position="179"/>
    </location>
</feature>
<dbReference type="GeneID" id="5546426"/>
<keyword evidence="6 8" id="KW-0472">Membrane</keyword>
<dbReference type="HOGENOM" id="CLU_004979_2_1_1"/>
<feature type="transmembrane region" description="Helical" evidence="8">
    <location>
        <begin position="7"/>
        <end position="26"/>
    </location>
</feature>
<dbReference type="PANTHER" id="PTHR12266:SF0">
    <property type="entry name" value="MITOCHONDRIAL SODIUM_CALCIUM EXCHANGER PROTEIN"/>
    <property type="match status" value="1"/>
</dbReference>
<dbReference type="Pfam" id="PF01699">
    <property type="entry name" value="Na_Ca_ex"/>
    <property type="match status" value="2"/>
</dbReference>
<comment type="similarity">
    <text evidence="2">Belongs to the Ca(2+):cation antiporter (CaCA) (TC 2.A.19) family.</text>
</comment>
<comment type="subcellular location">
    <subcellularLocation>
        <location evidence="1">Membrane</location>
        <topology evidence="1">Multi-pass membrane protein</topology>
    </subcellularLocation>
</comment>
<evidence type="ECO:0000313" key="11">
    <source>
        <dbReference type="Proteomes" id="UP000000267"/>
    </source>
</evidence>
<feature type="transmembrane region" description="Helical" evidence="8">
    <location>
        <begin position="185"/>
        <end position="202"/>
    </location>
</feature>
<evidence type="ECO:0000256" key="8">
    <source>
        <dbReference type="SAM" id="Phobius"/>
    </source>
</evidence>
<feature type="domain" description="Sodium/calcium exchanger membrane region" evidence="9">
    <location>
        <begin position="37"/>
        <end position="204"/>
    </location>
</feature>
<dbReference type="GO" id="GO:0005783">
    <property type="term" value="C:endoplasmic reticulum"/>
    <property type="evidence" value="ECO:0007669"/>
    <property type="project" value="EnsemblFungi"/>
</dbReference>
<evidence type="ECO:0000256" key="6">
    <source>
        <dbReference type="ARBA" id="ARBA00023136"/>
    </source>
</evidence>
<reference evidence="10 11" key="1">
    <citation type="journal article" date="2007" name="Proc. Natl. Acad. Sci. U.S.A.">
        <title>Independent sorting-out of thousands of duplicated gene pairs in two yeast species descended from a whole-genome duplication.</title>
        <authorList>
            <person name="Scannell D.R."/>
            <person name="Frank A.C."/>
            <person name="Conant G.C."/>
            <person name="Byrne K.P."/>
            <person name="Woolfit M."/>
            <person name="Wolfe K.H."/>
        </authorList>
    </citation>
    <scope>NUCLEOTIDE SEQUENCE [LARGE SCALE GENOMIC DNA]</scope>
    <source>
        <strain evidence="11">ATCC 22028 / DSM 70294 / BCRC 21397 / CBS 2163 / NBRC 10782 / NRRL Y-8283 / UCD 57-17</strain>
    </source>
</reference>
<gene>
    <name evidence="10" type="ORF">Kpol_1031p60</name>
</gene>
<sequence length="678" mass="76646">MWDNWKIAINLFYIINIALVVVSFWSEFVWEFYVNPLFLLECFILLGLVTSDYLLPSLSIISTDVFNISSRISGITILSLGNSIPDITGTYQSMKKDATSLAIGELLGGLLFVLTVVIGLMALSRTIVLTDKDLELNDTSDISNHGISTKEKIGFHSKKYYIHDILIFTVLILIAFWILSDGTLAFWECLLMSLFYIVYVIYQINDYTESTHTPDSESLISQDRIAHPNNGIKQFFGFSNIHNNILLFNKGIQTRRDIISKRVRNHFKKNSHGWIRMTLKDLLDIWGNENEFNDEIFLETNISNNRLQSSLQPISSLQEQKRYSSIPPIVITDSNYDNTNRDIETTETDNLDSNTPNSRPQLNRPITQKSLSCNHLPHLLIPISPSHSPAVVCSPEPLVLETPTVDYLYHGYEVYNELINYPPKTVDHQFLTMLFTAPLSVLLNAYLPAINITHVNKKLSPVTSIKLVLSPIIISVLLYQCLTIWAIIMCIPIIILLTYWEKANIYRYNSNVVAIIEFIVSLCTISYSVKHVVRILTNWTERYNLTQEILGLTIFAWGNSVGDLISNVTFTQLGAIDIAISACFGGPLLCFLFGLGIDGLLILLNNYGQEDSSIWKTSLVFKTERHFYITTGGVISAIIVLTIGVPLNGWVIDKKISVILLSIYLLITALNVYIEACK</sequence>
<proteinExistence type="inferred from homology"/>
<name>A7THZ1_VANPO</name>
<feature type="transmembrane region" description="Helical" evidence="8">
    <location>
        <begin position="656"/>
        <end position="674"/>
    </location>
</feature>
<feature type="transmembrane region" description="Helical" evidence="8">
    <location>
        <begin position="472"/>
        <end position="500"/>
    </location>
</feature>
<feature type="region of interest" description="Disordered" evidence="7">
    <location>
        <begin position="335"/>
        <end position="364"/>
    </location>
</feature>
<dbReference type="Proteomes" id="UP000000267">
    <property type="component" value="Unassembled WGS sequence"/>
</dbReference>
<keyword evidence="11" id="KW-1185">Reference proteome</keyword>
<dbReference type="InParanoid" id="A7THZ1"/>
<evidence type="ECO:0000256" key="7">
    <source>
        <dbReference type="SAM" id="MobiDB-lite"/>
    </source>
</evidence>
<evidence type="ECO:0000256" key="4">
    <source>
        <dbReference type="ARBA" id="ARBA00022692"/>
    </source>
</evidence>
<dbReference type="InterPro" id="IPR004837">
    <property type="entry name" value="NaCa_Exmemb"/>
</dbReference>
<dbReference type="STRING" id="436907.A7THZ1"/>
<keyword evidence="3" id="KW-0813">Transport</keyword>
<evidence type="ECO:0000256" key="3">
    <source>
        <dbReference type="ARBA" id="ARBA00022448"/>
    </source>
</evidence>
<dbReference type="RefSeq" id="XP_001646011.1">
    <property type="nucleotide sequence ID" value="XM_001645961.1"/>
</dbReference>
<dbReference type="GO" id="GO:0005794">
    <property type="term" value="C:Golgi apparatus"/>
    <property type="evidence" value="ECO:0007669"/>
    <property type="project" value="EnsemblFungi"/>
</dbReference>
<dbReference type="PhylomeDB" id="A7THZ1"/>
<keyword evidence="4 8" id="KW-0812">Transmembrane</keyword>
<evidence type="ECO:0000256" key="2">
    <source>
        <dbReference type="ARBA" id="ARBA00008170"/>
    </source>
</evidence>
<organism evidence="11">
    <name type="scientific">Vanderwaltozyma polyspora (strain ATCC 22028 / DSM 70294 / BCRC 21397 / CBS 2163 / NBRC 10782 / NRRL Y-8283 / UCD 57-17)</name>
    <name type="common">Kluyveromyces polysporus</name>
    <dbReference type="NCBI Taxonomy" id="436907"/>
    <lineage>
        <taxon>Eukaryota</taxon>
        <taxon>Fungi</taxon>
        <taxon>Dikarya</taxon>
        <taxon>Ascomycota</taxon>
        <taxon>Saccharomycotina</taxon>
        <taxon>Saccharomycetes</taxon>
        <taxon>Saccharomycetales</taxon>
        <taxon>Saccharomycetaceae</taxon>
        <taxon>Vanderwaltozyma</taxon>
    </lineage>
</organism>
<feature type="transmembrane region" description="Helical" evidence="8">
    <location>
        <begin position="625"/>
        <end position="644"/>
    </location>
</feature>
<accession>A7THZ1</accession>
<evidence type="ECO:0000256" key="5">
    <source>
        <dbReference type="ARBA" id="ARBA00022989"/>
    </source>
</evidence>
<evidence type="ECO:0000256" key="1">
    <source>
        <dbReference type="ARBA" id="ARBA00004141"/>
    </source>
</evidence>
<dbReference type="FunCoup" id="A7THZ1">
    <property type="interactions" value="224"/>
</dbReference>
<dbReference type="PANTHER" id="PTHR12266">
    <property type="entry name" value="NA+/CA2+ K+ INDEPENDENT EXCHANGER"/>
    <property type="match status" value="1"/>
</dbReference>
<dbReference type="AlphaFoldDB" id="A7THZ1"/>
<dbReference type="OrthoDB" id="407410at2759"/>
<feature type="domain" description="Sodium/calcium exchanger membrane region" evidence="9">
    <location>
        <begin position="515"/>
        <end position="671"/>
    </location>
</feature>
<feature type="transmembrane region" description="Helical" evidence="8">
    <location>
        <begin position="512"/>
        <end position="529"/>
    </location>
</feature>
<protein>
    <recommendedName>
        <fullName evidence="9">Sodium/calcium exchanger membrane region domain-containing protein</fullName>
    </recommendedName>
</protein>
<dbReference type="OMA" id="AANYFCS"/>
<dbReference type="EMBL" id="DS480393">
    <property type="protein sequence ID" value="EDO18153.1"/>
    <property type="molecule type" value="Genomic_DNA"/>
</dbReference>
<dbReference type="KEGG" id="vpo:Kpol_1031p60"/>
<dbReference type="Gene3D" id="1.20.1420.30">
    <property type="entry name" value="NCX, central ion-binding region"/>
    <property type="match status" value="2"/>
</dbReference>
<feature type="compositionally biased region" description="Polar residues" evidence="7">
    <location>
        <begin position="351"/>
        <end position="364"/>
    </location>
</feature>